<comment type="subunit">
    <text evidence="7">Homodimer.</text>
</comment>
<keyword evidence="6 7" id="KW-0411">Iron-sulfur</keyword>
<evidence type="ECO:0000313" key="9">
    <source>
        <dbReference type="EMBL" id="MBP3192597.1"/>
    </source>
</evidence>
<evidence type="ECO:0000256" key="2">
    <source>
        <dbReference type="ARBA" id="ARBA00022485"/>
    </source>
</evidence>
<keyword evidence="4 7" id="KW-0249">Electron transport</keyword>
<name>A0A8J7RTC9_9BACT</name>
<dbReference type="AlphaFoldDB" id="A0A8J7RTC9"/>
<organism evidence="9 10">
    <name type="scientific">Natronogracilivirga saccharolytica</name>
    <dbReference type="NCBI Taxonomy" id="2812953"/>
    <lineage>
        <taxon>Bacteria</taxon>
        <taxon>Pseudomonadati</taxon>
        <taxon>Balneolota</taxon>
        <taxon>Balneolia</taxon>
        <taxon>Balneolales</taxon>
        <taxon>Cyclonatronaceae</taxon>
        <taxon>Natronogracilivirga</taxon>
    </lineage>
</organism>
<dbReference type="GO" id="GO:0051539">
    <property type="term" value="F:4 iron, 4 sulfur cluster binding"/>
    <property type="evidence" value="ECO:0007669"/>
    <property type="project" value="UniProtKB-KW"/>
</dbReference>
<gene>
    <name evidence="9" type="ORF">NATSA_07970</name>
</gene>
<proteinExistence type="inferred from homology"/>
<keyword evidence="2 7" id="KW-0004">4Fe-4S</keyword>
<dbReference type="InterPro" id="IPR036369">
    <property type="entry name" value="HIPIP_sf"/>
</dbReference>
<dbReference type="EMBL" id="JAFIDN010000005">
    <property type="protein sequence ID" value="MBP3192597.1"/>
    <property type="molecule type" value="Genomic_DNA"/>
</dbReference>
<protein>
    <recommendedName>
        <fullName evidence="7">High-potential iron-sulfur protein</fullName>
        <shortName evidence="7">HiPIP</shortName>
    </recommendedName>
</protein>
<evidence type="ECO:0000256" key="4">
    <source>
        <dbReference type="ARBA" id="ARBA00022982"/>
    </source>
</evidence>
<reference evidence="9" key="1">
    <citation type="submission" date="2021-02" db="EMBL/GenBank/DDBJ databases">
        <title>Natronogracilivirga saccharolytica gen. nov. sp. nov. a new anaerobic, haloalkiliphilic carbohydrate-fermenting bacterium from soda lake and proposing of Cyclonatronumiaceae fam. nov. in the phylum Balneolaeota.</title>
        <authorList>
            <person name="Zhilina T.N."/>
            <person name="Sorokin D.Y."/>
            <person name="Zavarzina D.G."/>
            <person name="Toshchakov S.V."/>
            <person name="Kublanov I.V."/>
        </authorList>
    </citation>
    <scope>NUCLEOTIDE SEQUENCE</scope>
    <source>
        <strain evidence="9">Z-1702</strain>
    </source>
</reference>
<dbReference type="RefSeq" id="WP_210511497.1">
    <property type="nucleotide sequence ID" value="NZ_JAFIDN010000005.1"/>
</dbReference>
<evidence type="ECO:0000256" key="3">
    <source>
        <dbReference type="ARBA" id="ARBA00022723"/>
    </source>
</evidence>
<keyword evidence="10" id="KW-1185">Reference proteome</keyword>
<dbReference type="GO" id="GO:0009055">
    <property type="term" value="F:electron transfer activity"/>
    <property type="evidence" value="ECO:0007669"/>
    <property type="project" value="InterPro"/>
</dbReference>
<evidence type="ECO:0000259" key="8">
    <source>
        <dbReference type="PROSITE" id="PS51373"/>
    </source>
</evidence>
<comment type="similarity">
    <text evidence="7">Belongs to the high-potential iron-sulfur protein (HiPIP) family.</text>
</comment>
<comment type="function">
    <text evidence="7">Specific class of high-redox-potential 4Fe-4S ferredoxins. Functions in anaerobic electron transport in most purple and in some other photosynthetic bacteria and in at least one genus (Paracoccus) of halophilic, denitrifying bacteria.</text>
</comment>
<dbReference type="Pfam" id="PF01355">
    <property type="entry name" value="HIPIP"/>
    <property type="match status" value="1"/>
</dbReference>
<keyword evidence="3 7" id="KW-0479">Metal-binding</keyword>
<evidence type="ECO:0000256" key="7">
    <source>
        <dbReference type="RuleBase" id="RU000620"/>
    </source>
</evidence>
<sequence>MSEQNNISRKAFLGKISMLGLAGAGGGVFLKGCGNGNGEEVADDPCADLSGLSESDIELRETLEYVAETPNPDERCDNCEYWVDDQHGPECGGCTLFAGPVHPGGWCNSWVPMS</sequence>
<dbReference type="GO" id="GO:0019646">
    <property type="term" value="P:aerobic electron transport chain"/>
    <property type="evidence" value="ECO:0007669"/>
    <property type="project" value="InterPro"/>
</dbReference>
<dbReference type="Gene3D" id="4.10.490.10">
    <property type="entry name" value="High potential iron-sulphur protein"/>
    <property type="match status" value="1"/>
</dbReference>
<evidence type="ECO:0000313" key="10">
    <source>
        <dbReference type="Proteomes" id="UP000673975"/>
    </source>
</evidence>
<dbReference type="SUPFAM" id="SSF57652">
    <property type="entry name" value="HIPIP (high potential iron protein)"/>
    <property type="match status" value="1"/>
</dbReference>
<dbReference type="InterPro" id="IPR000170">
    <property type="entry name" value="High_potential_FeS_prot"/>
</dbReference>
<dbReference type="PROSITE" id="PS51373">
    <property type="entry name" value="HIPIP"/>
    <property type="match status" value="1"/>
</dbReference>
<accession>A0A8J7RTC9</accession>
<dbReference type="GO" id="GO:0046872">
    <property type="term" value="F:metal ion binding"/>
    <property type="evidence" value="ECO:0007669"/>
    <property type="project" value="UniProtKB-KW"/>
</dbReference>
<evidence type="ECO:0000256" key="1">
    <source>
        <dbReference type="ARBA" id="ARBA00022448"/>
    </source>
</evidence>
<comment type="caution">
    <text evidence="9">The sequence shown here is derived from an EMBL/GenBank/DDBJ whole genome shotgun (WGS) entry which is preliminary data.</text>
</comment>
<evidence type="ECO:0000256" key="5">
    <source>
        <dbReference type="ARBA" id="ARBA00023004"/>
    </source>
</evidence>
<keyword evidence="1 7" id="KW-0813">Transport</keyword>
<dbReference type="Proteomes" id="UP000673975">
    <property type="component" value="Unassembled WGS sequence"/>
</dbReference>
<keyword evidence="5 7" id="KW-0408">Iron</keyword>
<evidence type="ECO:0000256" key="6">
    <source>
        <dbReference type="ARBA" id="ARBA00023014"/>
    </source>
</evidence>
<feature type="domain" description="High potential iron-sulfur proteins family profile" evidence="8">
    <location>
        <begin position="46"/>
        <end position="114"/>
    </location>
</feature>